<name>A0A498HKZ6_MALDO</name>
<gene>
    <name evidence="2" type="ORF">DVH24_018944</name>
</gene>
<evidence type="ECO:0000313" key="3">
    <source>
        <dbReference type="Proteomes" id="UP000290289"/>
    </source>
</evidence>
<dbReference type="GO" id="GO:0034715">
    <property type="term" value="C:pICln-Sm protein complex"/>
    <property type="evidence" value="ECO:0007669"/>
    <property type="project" value="TreeGrafter"/>
</dbReference>
<comment type="subcellular location">
    <subcellularLocation>
        <location evidence="1">Nucleus</location>
    </subcellularLocation>
</comment>
<dbReference type="InterPro" id="IPR010920">
    <property type="entry name" value="LSM_dom_sf"/>
</dbReference>
<comment type="similarity">
    <text evidence="1">Belongs to the snRNP Sm proteins family. SmF/LSm6 subfamily.</text>
</comment>
<dbReference type="SUPFAM" id="SSF50182">
    <property type="entry name" value="Sm-like ribonucleoproteins"/>
    <property type="match status" value="1"/>
</dbReference>
<keyword evidence="3" id="KW-1185">Reference proteome</keyword>
<dbReference type="EMBL" id="RDQH01000342">
    <property type="protein sequence ID" value="RXH71589.1"/>
    <property type="molecule type" value="Genomic_DNA"/>
</dbReference>
<dbReference type="InterPro" id="IPR016487">
    <property type="entry name" value="Lsm6/sSmF"/>
</dbReference>
<keyword evidence="1" id="KW-0747">Spliceosome</keyword>
<dbReference type="Proteomes" id="UP000290289">
    <property type="component" value="Chromosome 16"/>
</dbReference>
<keyword evidence="1" id="KW-0539">Nucleus</keyword>
<organism evidence="2 3">
    <name type="scientific">Malus domestica</name>
    <name type="common">Apple</name>
    <name type="synonym">Pyrus malus</name>
    <dbReference type="NCBI Taxonomy" id="3750"/>
    <lineage>
        <taxon>Eukaryota</taxon>
        <taxon>Viridiplantae</taxon>
        <taxon>Streptophyta</taxon>
        <taxon>Embryophyta</taxon>
        <taxon>Tracheophyta</taxon>
        <taxon>Spermatophyta</taxon>
        <taxon>Magnoliopsida</taxon>
        <taxon>eudicotyledons</taxon>
        <taxon>Gunneridae</taxon>
        <taxon>Pentapetalae</taxon>
        <taxon>rosids</taxon>
        <taxon>fabids</taxon>
        <taxon>Rosales</taxon>
        <taxon>Rosaceae</taxon>
        <taxon>Amygdaloideae</taxon>
        <taxon>Maleae</taxon>
        <taxon>Malus</taxon>
    </lineage>
</organism>
<reference evidence="2 3" key="1">
    <citation type="submission" date="2018-10" db="EMBL/GenBank/DDBJ databases">
        <title>A high-quality apple genome assembly.</title>
        <authorList>
            <person name="Hu J."/>
        </authorList>
    </citation>
    <scope>NUCLEOTIDE SEQUENCE [LARGE SCALE GENOMIC DNA]</scope>
    <source>
        <strain evidence="3">cv. HFTH1</strain>
        <tissue evidence="2">Young leaf</tissue>
    </source>
</reference>
<evidence type="ECO:0000256" key="1">
    <source>
        <dbReference type="PIRNR" id="PIRNR006609"/>
    </source>
</evidence>
<keyword evidence="1" id="KW-0687">Ribonucleoprotein</keyword>
<dbReference type="PANTHER" id="PTHR11021">
    <property type="entry name" value="SMALL NUCLEAR RIBONUCLEOPROTEIN F SNRNP-F"/>
    <property type="match status" value="1"/>
</dbReference>
<keyword evidence="1" id="KW-0694">RNA-binding</keyword>
<evidence type="ECO:0000313" key="2">
    <source>
        <dbReference type="EMBL" id="RXH71589.1"/>
    </source>
</evidence>
<dbReference type="GO" id="GO:0000398">
    <property type="term" value="P:mRNA splicing, via spliceosome"/>
    <property type="evidence" value="ECO:0007669"/>
    <property type="project" value="InterPro"/>
</dbReference>
<dbReference type="GO" id="GO:0003723">
    <property type="term" value="F:RNA binding"/>
    <property type="evidence" value="ECO:0007669"/>
    <property type="project" value="UniProtKB-UniRule"/>
</dbReference>
<keyword evidence="1" id="KW-0508">mRNA splicing</keyword>
<dbReference type="GO" id="GO:0071013">
    <property type="term" value="C:catalytic step 2 spliceosome"/>
    <property type="evidence" value="ECO:0007669"/>
    <property type="project" value="TreeGrafter"/>
</dbReference>
<keyword evidence="1" id="KW-0507">mRNA processing</keyword>
<dbReference type="GO" id="GO:0005685">
    <property type="term" value="C:U1 snRNP"/>
    <property type="evidence" value="ECO:0007669"/>
    <property type="project" value="TreeGrafter"/>
</dbReference>
<evidence type="ECO:0008006" key="4">
    <source>
        <dbReference type="Google" id="ProtNLM"/>
    </source>
</evidence>
<comment type="caution">
    <text evidence="2">The sequence shown here is derived from an EMBL/GenBank/DDBJ whole genome shotgun (WGS) entry which is preliminary data.</text>
</comment>
<protein>
    <recommendedName>
        <fullName evidence="4">LSM domain-containing protein</fullName>
    </recommendedName>
</protein>
<accession>A0A498HKZ6</accession>
<dbReference type="PANTHER" id="PTHR11021:SF0">
    <property type="entry name" value="SMALL NUCLEAR RIBONUCLEOPROTEIN F"/>
    <property type="match status" value="1"/>
</dbReference>
<dbReference type="Gene3D" id="2.30.30.100">
    <property type="match status" value="1"/>
</dbReference>
<sequence length="108" mass="12724">MQTIPVNPKPFLNNLTGKTVIVKLKWGMEYKGMLLTVMEKYWILVPCFLLFPRACIPNPDFKPLLRFSCLDRCLYELADAIMFCIFVGYQRMKKLKILNGNEMWTLQQ</sequence>
<dbReference type="AlphaFoldDB" id="A0A498HKZ6"/>
<dbReference type="STRING" id="3750.A0A498HKZ6"/>
<proteinExistence type="inferred from homology"/>